<dbReference type="Pfam" id="PF17753">
    <property type="entry name" value="Ig_mannosidase"/>
    <property type="match status" value="1"/>
</dbReference>
<evidence type="ECO:0000313" key="11">
    <source>
        <dbReference type="Proteomes" id="UP000041254"/>
    </source>
</evidence>
<dbReference type="STRING" id="1169540.A0A0G4GY42"/>
<evidence type="ECO:0000256" key="1">
    <source>
        <dbReference type="ARBA" id="ARBA00000829"/>
    </source>
</evidence>
<dbReference type="InParanoid" id="A0A0G4GY42"/>
<dbReference type="GO" id="GO:0006516">
    <property type="term" value="P:glycoprotein catabolic process"/>
    <property type="evidence" value="ECO:0007669"/>
    <property type="project" value="TreeGrafter"/>
</dbReference>
<evidence type="ECO:0000256" key="5">
    <source>
        <dbReference type="ARBA" id="ARBA00023295"/>
    </source>
</evidence>
<dbReference type="PANTHER" id="PTHR43730:SF1">
    <property type="entry name" value="BETA-MANNOSIDASE"/>
    <property type="match status" value="1"/>
</dbReference>
<evidence type="ECO:0000256" key="3">
    <source>
        <dbReference type="ARBA" id="ARBA00022801"/>
    </source>
</evidence>
<keyword evidence="5" id="KW-0326">Glycosidase</keyword>
<evidence type="ECO:0000259" key="7">
    <source>
        <dbReference type="Pfam" id="PF03629"/>
    </source>
</evidence>
<sequence length="1851" mass="206259">MQREADDASPTILGRQTNAAEADHLLQRQQIRRDSKDRDNRRDGVYLIYGFLLMLVGMAVGFVFLGIGWRMDPGHAIGIPPSKFYAPYVIHLAESVPVSADPSLSLGQHRSAAHDDDKMSHIAVSWRLTSSNDTSHPHRRIDCPASPPSSVYEDLLACGVLKDGHPYYRFNELRYRWVALSNWTYTASFVLTGTHLRHRIVLLDLHGVDTFAQVRLNGHQVGTLDNMFVKYTFQIQPYLRLGRNELSFRFANAIHVGEREAARFPYPVPVTENLYDLPNRNFVRKAQSDFGWDWGPGFAPMGIWRSVHAVGLSEGRIEHVVTDQVFEGNGLSAVKVTSEVGVLLDPCMRGDLMLSATFMGQTLSKKIPPGDCRSPPSTSSAPEPLHSLSFTFSFHVTNPPLWWPRGYSGTPGRLVPLNVTLGVPSSPSLHLHVGEDHDGSIDRRVVLVGLRRVRLVREPLTHAASLKQGERIENWPYCRSGIEWYQKREPSLTFCEAYGKVRAEGQTWDNELGEYCGHPDCCDTTHGKFSQCNKCPASVAECSTSYKPESFYFEVNGVPVYAKGANVIPFSSFHATVTQEDVEAILESALAAEMNMLRVWGGGIYQEEYFYDWCDAHGILVWQEFIFACAMYPTHKPFLDNVRQEVRIQVRRLASHPSIVIWGGSNENEAALQWYRDSQSNRDLYLSEYNVLYIDTIHDEFRKVGPPSAIFLDSSPTNGPLTEYPDTYRKQWGDPYDIHRGDVHFYDYGIDCLKTSHYPRAKFVSEFGFQSLPSILAYAGLAEPADLTLSSNFSAFRMRHPGGNRELIEVIGKHFSLPPSQHAPAAVPDEAYLRHADLGRPQTTPDITSGLAGALMEPLALSRLPKGAQDFASLTWLSQLEQSMCYDAAISYWRRLKSDKAVMTMGVLYWQLNDVWQGPSWSSLEYSGKWKPLHYAARSFFGPLMVRGEYVPRKDTTRIYAVSDINERLDGGTLQVQLVRFRDGAVLWREELGELSLAPLSAAVIHQFKISRAFKGLPPSPRRRTLDATTDTDLRQHLLCSPNDCFFTMQLSFNDSKTQTSSKSSSHHAEGHLVMCPYKLADLSRAEVSVEGIDVQGAAAKVRVKAAEGGGVAMFVWLESPMAGRFSDNGFHLLPGASREVTFECRLDCSFALSNFTSTLLTRNLYDTFASYQPHNTRRLDEPIDAVPMRLWEFCHDCTREDPDLKLHGIFSSHMVLPRAPQQARIWGWAKKGVTVTIRIEQKTSTSKGSDPQQFSPSYYVRADEDTGAWELLLPRVEASAEGRRISVSTSEGGVLLEDVVFGDVWLCSGQSNMQMTLNGDLEGQEYITTADRYPHIRMFTVNLSASDTPREDLSSLASFAWAPSRPQSFFAANESATHSNLTRDHFFKYHSAVCYTFGRHLDTLLNHQAEKEPTVPIGLVTSAWGGQRIESFMSAAAINDLSCGGVDGSPVRPLRVDGGNDRPVGESERSGAAMWWQALDAYPMCREAIEAYNRTKGGVVGVCEGWRKVRQGWTPSCDDRPDQACLSDGFTANNASACPPRLPGCSSRRDSHCPWCLGPRQVWNGLLHPLKKVDVKGVIWYQGEQDTSDSSDLSMYSCRFPAFVADVRHQWLSPELPFWFVQLAAYEEPSALDFKTMRWQQTSALQLPHTGMVSAVDLGDPTSPLDPIHPRHKAEIGKRLATQIAGHVYGIPIPATSIPPSLVPSGTKTARGRIVLAFSHGDGLHTAGTRGCRTCCDDANATTLFDVQVERSAEGGKKEREREWVGVPLAKTIVDSEGQAGRVELHLDGLGLGLGEGEGGGGEGGTVLGVRMLWYGYPQCALYSSGKMVVTPFVMDLSPRNHSRQRARRT</sequence>
<dbReference type="SUPFAM" id="SSF51445">
    <property type="entry name" value="(Trans)glycosidases"/>
    <property type="match status" value="1"/>
</dbReference>
<dbReference type="EC" id="3.2.1.25" evidence="2"/>
<dbReference type="InterPro" id="IPR013783">
    <property type="entry name" value="Ig-like_fold"/>
</dbReference>
<feature type="transmembrane region" description="Helical" evidence="6">
    <location>
        <begin position="46"/>
        <end position="69"/>
    </location>
</feature>
<dbReference type="Pfam" id="PF22666">
    <property type="entry name" value="Glyco_hydro_2_N2"/>
    <property type="match status" value="1"/>
</dbReference>
<evidence type="ECO:0000259" key="9">
    <source>
        <dbReference type="Pfam" id="PF22666"/>
    </source>
</evidence>
<accession>A0A0G4GY42</accession>
<keyword evidence="3" id="KW-0378">Hydrolase</keyword>
<dbReference type="InterPro" id="IPR017853">
    <property type="entry name" value="GH"/>
</dbReference>
<dbReference type="Gene3D" id="3.40.50.1110">
    <property type="entry name" value="SGNH hydrolase"/>
    <property type="match status" value="1"/>
</dbReference>
<dbReference type="SUPFAM" id="SSF49785">
    <property type="entry name" value="Galactose-binding domain-like"/>
    <property type="match status" value="1"/>
</dbReference>
<dbReference type="InterPro" id="IPR036156">
    <property type="entry name" value="Beta-gal/glucu_dom_sf"/>
</dbReference>
<dbReference type="PANTHER" id="PTHR43730">
    <property type="entry name" value="BETA-MANNOSIDASE"/>
    <property type="match status" value="1"/>
</dbReference>
<feature type="domain" description="Beta-mannosidase-like galactose-binding" evidence="9">
    <location>
        <begin position="126"/>
        <end position="305"/>
    </location>
</feature>
<evidence type="ECO:0000256" key="2">
    <source>
        <dbReference type="ARBA" id="ARBA00012754"/>
    </source>
</evidence>
<dbReference type="InterPro" id="IPR050887">
    <property type="entry name" value="Beta-mannosidase_GH2"/>
</dbReference>
<dbReference type="VEuPathDB" id="CryptoDB:Vbra_19037"/>
<dbReference type="GO" id="GO:0004567">
    <property type="term" value="F:beta-mannosidase activity"/>
    <property type="evidence" value="ECO:0007669"/>
    <property type="project" value="UniProtKB-EC"/>
</dbReference>
<dbReference type="SUPFAM" id="SSF49303">
    <property type="entry name" value="beta-Galactosidase/glucuronidase domain"/>
    <property type="match status" value="1"/>
</dbReference>
<dbReference type="SUPFAM" id="SSF52266">
    <property type="entry name" value="SGNH hydrolase"/>
    <property type="match status" value="1"/>
</dbReference>
<name>A0A0G4GY42_VITBC</name>
<dbReference type="Pfam" id="PF03629">
    <property type="entry name" value="SASA"/>
    <property type="match status" value="1"/>
</dbReference>
<keyword evidence="6" id="KW-0812">Transmembrane</keyword>
<dbReference type="PhylomeDB" id="A0A0G4GY42"/>
<dbReference type="InterPro" id="IPR005181">
    <property type="entry name" value="SASA"/>
</dbReference>
<dbReference type="InterPro" id="IPR041625">
    <property type="entry name" value="Beta-mannosidase_Ig"/>
</dbReference>
<dbReference type="Gene3D" id="2.60.120.260">
    <property type="entry name" value="Galactose-binding domain-like"/>
    <property type="match status" value="1"/>
</dbReference>
<evidence type="ECO:0000256" key="4">
    <source>
        <dbReference type="ARBA" id="ARBA00023180"/>
    </source>
</evidence>
<evidence type="ECO:0000259" key="8">
    <source>
        <dbReference type="Pfam" id="PF17753"/>
    </source>
</evidence>
<feature type="domain" description="Beta-mannosidase Ig-fold" evidence="8">
    <location>
        <begin position="1095"/>
        <end position="1168"/>
    </location>
</feature>
<evidence type="ECO:0000313" key="10">
    <source>
        <dbReference type="EMBL" id="CEM35958.1"/>
    </source>
</evidence>
<feature type="domain" description="Sialate O-acetylesterase" evidence="7">
    <location>
        <begin position="1572"/>
        <end position="1685"/>
    </location>
</feature>
<keyword evidence="6" id="KW-1133">Transmembrane helix</keyword>
<keyword evidence="11" id="KW-1185">Reference proteome</keyword>
<dbReference type="Gene3D" id="3.20.20.80">
    <property type="entry name" value="Glycosidases"/>
    <property type="match status" value="1"/>
</dbReference>
<dbReference type="Proteomes" id="UP000041254">
    <property type="component" value="Unassembled WGS sequence"/>
</dbReference>
<dbReference type="OrthoDB" id="2866996at2759"/>
<dbReference type="InterPro" id="IPR008979">
    <property type="entry name" value="Galactose-bd-like_sf"/>
</dbReference>
<keyword evidence="6" id="KW-0472">Membrane</keyword>
<evidence type="ECO:0000256" key="6">
    <source>
        <dbReference type="SAM" id="Phobius"/>
    </source>
</evidence>
<dbReference type="EMBL" id="CDMY01000869">
    <property type="protein sequence ID" value="CEM35958.1"/>
    <property type="molecule type" value="Genomic_DNA"/>
</dbReference>
<dbReference type="InterPro" id="IPR036514">
    <property type="entry name" value="SGNH_hydro_sf"/>
</dbReference>
<proteinExistence type="predicted"/>
<dbReference type="InterPro" id="IPR054593">
    <property type="entry name" value="Beta-mannosidase-like_N2"/>
</dbReference>
<organism evidence="10 11">
    <name type="scientific">Vitrella brassicaformis (strain CCMP3155)</name>
    <dbReference type="NCBI Taxonomy" id="1169540"/>
    <lineage>
        <taxon>Eukaryota</taxon>
        <taxon>Sar</taxon>
        <taxon>Alveolata</taxon>
        <taxon>Colpodellida</taxon>
        <taxon>Vitrellaceae</taxon>
        <taxon>Vitrella</taxon>
    </lineage>
</organism>
<keyword evidence="4" id="KW-0325">Glycoprotein</keyword>
<dbReference type="Gene3D" id="2.60.40.10">
    <property type="entry name" value="Immunoglobulins"/>
    <property type="match status" value="1"/>
</dbReference>
<gene>
    <name evidence="10" type="ORF">Vbra_19037</name>
</gene>
<comment type="catalytic activity">
    <reaction evidence="1">
        <text>Hydrolysis of terminal, non-reducing beta-D-mannose residues in beta-D-mannosides.</text>
        <dbReference type="EC" id="3.2.1.25"/>
    </reaction>
</comment>
<protein>
    <recommendedName>
        <fullName evidence="2">beta-mannosidase</fullName>
        <ecNumber evidence="2">3.2.1.25</ecNumber>
    </recommendedName>
</protein>
<reference evidence="10 11" key="1">
    <citation type="submission" date="2014-11" db="EMBL/GenBank/DDBJ databases">
        <authorList>
            <person name="Zhu J."/>
            <person name="Qi W."/>
            <person name="Song R."/>
        </authorList>
    </citation>
    <scope>NUCLEOTIDE SEQUENCE [LARGE SCALE GENOMIC DNA]</scope>
</reference>